<keyword evidence="3" id="KW-0378">Hydrolase</keyword>
<evidence type="ECO:0000256" key="2">
    <source>
        <dbReference type="ARBA" id="ARBA00022487"/>
    </source>
</evidence>
<dbReference type="SUPFAM" id="SSF53474">
    <property type="entry name" value="alpha/beta-Hydrolases"/>
    <property type="match status" value="1"/>
</dbReference>
<evidence type="ECO:0000313" key="7">
    <source>
        <dbReference type="EMBL" id="PYE12046.1"/>
    </source>
</evidence>
<evidence type="ECO:0000256" key="4">
    <source>
        <dbReference type="ARBA" id="ARBA00023157"/>
    </source>
</evidence>
<evidence type="ECO:0000256" key="5">
    <source>
        <dbReference type="SAM" id="MobiDB-lite"/>
    </source>
</evidence>
<keyword evidence="6" id="KW-0732">Signal</keyword>
<evidence type="ECO:0000256" key="1">
    <source>
        <dbReference type="ARBA" id="ARBA00007534"/>
    </source>
</evidence>
<dbReference type="Gene3D" id="3.40.50.1820">
    <property type="entry name" value="alpha/beta hydrolase"/>
    <property type="match status" value="1"/>
</dbReference>
<dbReference type="InterPro" id="IPR000675">
    <property type="entry name" value="Cutinase/axe"/>
</dbReference>
<sequence length="552" mass="55251">MSVFCWRSTTSRLTTTLAGFVAVSVIATTAQVAGVGPALADQTPTGGCPTLYVLGVQGTGESSEDAAVDTDSGMLGSVMRPMLSLAGSKVARAYVPYPAGFGGVVAGGKESYAVSVTTAMDRLSSMITQIADKCADTEFALTGFSQGAHAAANVAKQIGAGKGPIAADRVAGVALFGNPARPTDSPMFPGAPGKSTPDPAPGTSGKSLAQVPAPEAVAVAGGGIGPTGDQQSGYGALSGRVMDRCAPGDLACAAPADAPVAHLVANIAGQSSLDSSDPVAALTSIGQALAVTSIKAGVEVVNEDVQGTTLEELSYTPTESISQRLATASDPRTPMPTVPEAINAVVKVGTIGFNAVTTVLRKTFTPDTIGALATVGLANPPAALGILGAKLGAAIVDLVPPVTVNRWANEAFTAVEQNLTDNKELFEVSTMVNYWKTAAAHGSYTNDASTSSGASSTLFVAQWFAALAHDLAGDTVAPYTDDGLLRYDSGTAISGVPTPTVADATSSSAPTTPSSTSTEPGAESTPASTVPSADDVPTTTWSRPPLNTNGDS</sequence>
<accession>A0A318RDR8</accession>
<gene>
    <name evidence="7" type="ORF">DFR67_12654</name>
</gene>
<evidence type="ECO:0000256" key="3">
    <source>
        <dbReference type="ARBA" id="ARBA00022801"/>
    </source>
</evidence>
<feature type="region of interest" description="Disordered" evidence="5">
    <location>
        <begin position="181"/>
        <end position="208"/>
    </location>
</feature>
<keyword evidence="2" id="KW-0719">Serine esterase</keyword>
<protein>
    <recommendedName>
        <fullName evidence="9">Cutinase</fullName>
    </recommendedName>
</protein>
<name>A0A318RDR8_WILLI</name>
<dbReference type="SMART" id="SM01110">
    <property type="entry name" value="Cutinase"/>
    <property type="match status" value="1"/>
</dbReference>
<feature type="compositionally biased region" description="Polar residues" evidence="5">
    <location>
        <begin position="527"/>
        <end position="552"/>
    </location>
</feature>
<reference evidence="7 8" key="1">
    <citation type="submission" date="2018-06" db="EMBL/GenBank/DDBJ databases">
        <title>Genomic Encyclopedia of Type Strains, Phase IV (KMG-IV): sequencing the most valuable type-strain genomes for metagenomic binning, comparative biology and taxonomic classification.</title>
        <authorList>
            <person name="Goeker M."/>
        </authorList>
    </citation>
    <scope>NUCLEOTIDE SEQUENCE [LARGE SCALE GENOMIC DNA]</scope>
    <source>
        <strain evidence="7 8">DSM 45521</strain>
    </source>
</reference>
<dbReference type="PANTHER" id="PTHR33630">
    <property type="entry name" value="CUTINASE RV1984C-RELATED-RELATED"/>
    <property type="match status" value="1"/>
</dbReference>
<comment type="similarity">
    <text evidence="1">Belongs to the cutinase family.</text>
</comment>
<feature type="region of interest" description="Disordered" evidence="5">
    <location>
        <begin position="496"/>
        <end position="552"/>
    </location>
</feature>
<evidence type="ECO:0000256" key="6">
    <source>
        <dbReference type="SAM" id="SignalP"/>
    </source>
</evidence>
<dbReference type="Proteomes" id="UP000247591">
    <property type="component" value="Unassembled WGS sequence"/>
</dbReference>
<evidence type="ECO:0000313" key="8">
    <source>
        <dbReference type="Proteomes" id="UP000247591"/>
    </source>
</evidence>
<evidence type="ECO:0008006" key="9">
    <source>
        <dbReference type="Google" id="ProtNLM"/>
    </source>
</evidence>
<feature type="signal peptide" evidence="6">
    <location>
        <begin position="1"/>
        <end position="40"/>
    </location>
</feature>
<dbReference type="PANTHER" id="PTHR33630:SF9">
    <property type="entry name" value="CUTINASE 4"/>
    <property type="match status" value="1"/>
</dbReference>
<dbReference type="InterPro" id="IPR029058">
    <property type="entry name" value="AB_hydrolase_fold"/>
</dbReference>
<keyword evidence="4" id="KW-1015">Disulfide bond</keyword>
<feature type="chain" id="PRO_5016394423" description="Cutinase" evidence="6">
    <location>
        <begin position="41"/>
        <end position="552"/>
    </location>
</feature>
<keyword evidence="8" id="KW-1185">Reference proteome</keyword>
<dbReference type="AlphaFoldDB" id="A0A318RDR8"/>
<feature type="compositionally biased region" description="Low complexity" evidence="5">
    <location>
        <begin position="497"/>
        <end position="526"/>
    </location>
</feature>
<dbReference type="GO" id="GO:0052689">
    <property type="term" value="F:carboxylic ester hydrolase activity"/>
    <property type="evidence" value="ECO:0007669"/>
    <property type="project" value="UniProtKB-KW"/>
</dbReference>
<dbReference type="Pfam" id="PF01083">
    <property type="entry name" value="Cutinase"/>
    <property type="match status" value="1"/>
</dbReference>
<dbReference type="EMBL" id="QJSP01000026">
    <property type="protein sequence ID" value="PYE12046.1"/>
    <property type="molecule type" value="Genomic_DNA"/>
</dbReference>
<comment type="caution">
    <text evidence="7">The sequence shown here is derived from an EMBL/GenBank/DDBJ whole genome shotgun (WGS) entry which is preliminary data.</text>
</comment>
<organism evidence="7 8">
    <name type="scientific">Williamsia limnetica</name>
    <dbReference type="NCBI Taxonomy" id="882452"/>
    <lineage>
        <taxon>Bacteria</taxon>
        <taxon>Bacillati</taxon>
        <taxon>Actinomycetota</taxon>
        <taxon>Actinomycetes</taxon>
        <taxon>Mycobacteriales</taxon>
        <taxon>Nocardiaceae</taxon>
        <taxon>Williamsia</taxon>
    </lineage>
</organism>
<proteinExistence type="inferred from homology"/>